<dbReference type="InterPro" id="IPR001680">
    <property type="entry name" value="WD40_rpt"/>
</dbReference>
<evidence type="ECO:0000256" key="5">
    <source>
        <dbReference type="ARBA" id="ARBA00022737"/>
    </source>
</evidence>
<protein>
    <recommendedName>
        <fullName evidence="9">BOP1 N-terminal domain-containing protein</fullName>
    </recommendedName>
</protein>
<evidence type="ECO:0000256" key="2">
    <source>
        <dbReference type="ARBA" id="ARBA00022517"/>
    </source>
</evidence>
<dbReference type="AlphaFoldDB" id="A0A8J5FIY3"/>
<dbReference type="Pfam" id="PF00400">
    <property type="entry name" value="WD40"/>
    <property type="match status" value="2"/>
</dbReference>
<comment type="caution">
    <text evidence="10">The sequence shown here is derived from an EMBL/GenBank/DDBJ whole genome shotgun (WGS) entry which is preliminary data.</text>
</comment>
<dbReference type="GO" id="GO:0043021">
    <property type="term" value="F:ribonucleoprotein complex binding"/>
    <property type="evidence" value="ECO:0007669"/>
    <property type="project" value="TreeGrafter"/>
</dbReference>
<keyword evidence="4 7" id="KW-0853">WD repeat</keyword>
<feature type="compositionally biased region" description="Basic and acidic residues" evidence="8">
    <location>
        <begin position="202"/>
        <end position="213"/>
    </location>
</feature>
<sequence>MGYIFDASEKVKQDIILAFENQESDYFPYLEVIDHIRQEFHCPLHYAACSLNPSIFYNSKFSITNAIQKGLLDCIETLVTDLTGQDNITKHNYFYEDPVEDFSQPMALTQVSFIAESMLPWSTLCWNRASTAFSNPMMLYIRLTVAADNRGLIDGEYDQSCISGYGAGDWIDDPGMIEVFCAPKCATLLTLTAAVMGKSQKSSKDELSKKISRDVTANGSTEGINEKDDRFQPSDLVDSLEDEGSPYDSGEDDQDASDYKSHSNAEESDSSEDEVQGSPYDSGEDDQDASDYKSLRSTEESDSSEDEVQGFSYDSGEDDQDASDYKSHRSAEESDSSEDEVPSRNTVGDVPLEWYKEEEHIGYDITGKKIKKRARKDRIESFLAGVDDAKNWRKIYDDYNDEEVELTKEEVKMIHRMLRGKTPHAGVDPYAPYVDWFEWEDKGHPLSNAPEPKRRFIPSKWEQKKVVRYIRAIRKGFLKFDKPKEEPHVYLLWGDDSTAAENKRHGLSYIPAPKPKLAGHEESYNPSVEFIPTQEEINSYQLMLEEDRPKFIPRRFESLRNVPAYENATKETFDRCLDLYLCPRTRKKRINIDPESLKPKLPSLKDLRPYPSTCYLEYRGHTGPVKTISIDISGQWMASGSSDGTVRVWEIETSRCIKVWDVGEAVNHVTWNPLPELPILSISVAILMHQLSKKHTHSPFPKLRGLPVTAVFHPTRSMFFISTKTHVWVYDLLKQKVVKKLETGLQEVSSISIHPGGDNVIVGSKEGKMCWFDMDLSSKPYKTLTSHHMKDITNVAFHRLYPLFASSSEDCTAYVFHGMGSFKRQILYKLSTI</sequence>
<dbReference type="SUPFAM" id="SSF50978">
    <property type="entry name" value="WD40 repeat-like"/>
    <property type="match status" value="1"/>
</dbReference>
<feature type="repeat" description="WD" evidence="7">
    <location>
        <begin position="618"/>
        <end position="659"/>
    </location>
</feature>
<keyword evidence="2" id="KW-0690">Ribosome biogenesis</keyword>
<keyword evidence="5" id="KW-0677">Repeat</keyword>
<dbReference type="GO" id="GO:0070545">
    <property type="term" value="C:PeBoW complex"/>
    <property type="evidence" value="ECO:0007669"/>
    <property type="project" value="TreeGrafter"/>
</dbReference>
<dbReference type="GO" id="GO:0030687">
    <property type="term" value="C:preribosome, large subunit precursor"/>
    <property type="evidence" value="ECO:0007669"/>
    <property type="project" value="TreeGrafter"/>
</dbReference>
<evidence type="ECO:0000256" key="6">
    <source>
        <dbReference type="ARBA" id="ARBA00023242"/>
    </source>
</evidence>
<comment type="subcellular location">
    <subcellularLocation>
        <location evidence="1">Nucleus</location>
        <location evidence="1">Nucleolus</location>
    </subcellularLocation>
</comment>
<feature type="compositionally biased region" description="Acidic residues" evidence="8">
    <location>
        <begin position="238"/>
        <end position="256"/>
    </location>
</feature>
<reference evidence="10 11" key="1">
    <citation type="submission" date="2020-08" db="EMBL/GenBank/DDBJ databases">
        <title>Plant Genome Project.</title>
        <authorList>
            <person name="Zhang R.-G."/>
        </authorList>
    </citation>
    <scope>NUCLEOTIDE SEQUENCE [LARGE SCALE GENOMIC DNA]</scope>
    <source>
        <tissue evidence="10">Rhizome</tissue>
    </source>
</reference>
<dbReference type="Pfam" id="PF08145">
    <property type="entry name" value="BOP1NT"/>
    <property type="match status" value="1"/>
</dbReference>
<proteinExistence type="predicted"/>
<name>A0A8J5FIY3_ZINOF</name>
<keyword evidence="6" id="KW-0539">Nucleus</keyword>
<evidence type="ECO:0000256" key="1">
    <source>
        <dbReference type="ARBA" id="ARBA00004604"/>
    </source>
</evidence>
<evidence type="ECO:0000256" key="8">
    <source>
        <dbReference type="SAM" id="MobiDB-lite"/>
    </source>
</evidence>
<evidence type="ECO:0000313" key="10">
    <source>
        <dbReference type="EMBL" id="KAG6489217.1"/>
    </source>
</evidence>
<dbReference type="PROSITE" id="PS00678">
    <property type="entry name" value="WD_REPEATS_1"/>
    <property type="match status" value="1"/>
</dbReference>
<dbReference type="Proteomes" id="UP000734854">
    <property type="component" value="Unassembled WGS sequence"/>
</dbReference>
<organism evidence="10 11">
    <name type="scientific">Zingiber officinale</name>
    <name type="common">Ginger</name>
    <name type="synonym">Amomum zingiber</name>
    <dbReference type="NCBI Taxonomy" id="94328"/>
    <lineage>
        <taxon>Eukaryota</taxon>
        <taxon>Viridiplantae</taxon>
        <taxon>Streptophyta</taxon>
        <taxon>Embryophyta</taxon>
        <taxon>Tracheophyta</taxon>
        <taxon>Spermatophyta</taxon>
        <taxon>Magnoliopsida</taxon>
        <taxon>Liliopsida</taxon>
        <taxon>Zingiberales</taxon>
        <taxon>Zingiberaceae</taxon>
        <taxon>Zingiber</taxon>
    </lineage>
</organism>
<feature type="compositionally biased region" description="Basic and acidic residues" evidence="8">
    <location>
        <begin position="290"/>
        <end position="299"/>
    </location>
</feature>
<dbReference type="PROSITE" id="PS50294">
    <property type="entry name" value="WD_REPEATS_REGION"/>
    <property type="match status" value="1"/>
</dbReference>
<accession>A0A8J5FIY3</accession>
<evidence type="ECO:0000313" key="11">
    <source>
        <dbReference type="Proteomes" id="UP000734854"/>
    </source>
</evidence>
<dbReference type="InterPro" id="IPR036322">
    <property type="entry name" value="WD40_repeat_dom_sf"/>
</dbReference>
<dbReference type="PROSITE" id="PS50082">
    <property type="entry name" value="WD_REPEATS_2"/>
    <property type="match status" value="1"/>
</dbReference>
<dbReference type="PANTHER" id="PTHR17605">
    <property type="entry name" value="RIBOSOME BIOGENESIS PROTEIN BOP1 BLOCK OF PROLIFERATION 1 PROTEIN"/>
    <property type="match status" value="1"/>
</dbReference>
<gene>
    <name evidence="10" type="ORF">ZIOFF_050479</name>
</gene>
<feature type="compositionally biased region" description="Acidic residues" evidence="8">
    <location>
        <begin position="266"/>
        <end position="275"/>
    </location>
</feature>
<feature type="region of interest" description="Disordered" evidence="8">
    <location>
        <begin position="202"/>
        <end position="349"/>
    </location>
</feature>
<dbReference type="InterPro" id="IPR015943">
    <property type="entry name" value="WD40/YVTN_repeat-like_dom_sf"/>
</dbReference>
<dbReference type="GO" id="GO:0000463">
    <property type="term" value="P:maturation of LSU-rRNA from tricistronic rRNA transcript (SSU-rRNA, 5.8S rRNA, LSU-rRNA)"/>
    <property type="evidence" value="ECO:0007669"/>
    <property type="project" value="TreeGrafter"/>
</dbReference>
<feature type="compositionally biased region" description="Basic and acidic residues" evidence="8">
    <location>
        <begin position="323"/>
        <end position="332"/>
    </location>
</feature>
<dbReference type="InterPro" id="IPR019775">
    <property type="entry name" value="WD40_repeat_CS"/>
</dbReference>
<dbReference type="SMART" id="SM00320">
    <property type="entry name" value="WD40"/>
    <property type="match status" value="3"/>
</dbReference>
<dbReference type="InterPro" id="IPR012953">
    <property type="entry name" value="BOP1_N_dom"/>
</dbReference>
<keyword evidence="3" id="KW-0698">rRNA processing</keyword>
<dbReference type="EMBL" id="JACMSC010000014">
    <property type="protein sequence ID" value="KAG6489217.1"/>
    <property type="molecule type" value="Genomic_DNA"/>
</dbReference>
<evidence type="ECO:0000259" key="9">
    <source>
        <dbReference type="SMART" id="SM01035"/>
    </source>
</evidence>
<dbReference type="PANTHER" id="PTHR17605:SF0">
    <property type="entry name" value="RIBOSOME BIOGENESIS PROTEIN BOP1"/>
    <property type="match status" value="1"/>
</dbReference>
<evidence type="ECO:0000256" key="4">
    <source>
        <dbReference type="ARBA" id="ARBA00022574"/>
    </source>
</evidence>
<dbReference type="InterPro" id="IPR028598">
    <property type="entry name" value="BOP1/Erb1"/>
</dbReference>
<dbReference type="Gene3D" id="2.130.10.10">
    <property type="entry name" value="YVTN repeat-like/Quinoprotein amine dehydrogenase"/>
    <property type="match status" value="2"/>
</dbReference>
<feature type="domain" description="BOP1 N-terminal" evidence="9">
    <location>
        <begin position="355"/>
        <end position="611"/>
    </location>
</feature>
<dbReference type="SMART" id="SM01035">
    <property type="entry name" value="BOP1NT"/>
    <property type="match status" value="1"/>
</dbReference>
<evidence type="ECO:0000256" key="7">
    <source>
        <dbReference type="PROSITE-ProRule" id="PRU00221"/>
    </source>
</evidence>
<keyword evidence="11" id="KW-1185">Reference proteome</keyword>
<evidence type="ECO:0000256" key="3">
    <source>
        <dbReference type="ARBA" id="ARBA00022552"/>
    </source>
</evidence>